<proteinExistence type="inferred from homology"/>
<dbReference type="Gene3D" id="1.50.40.10">
    <property type="entry name" value="Mitochondrial carrier domain"/>
    <property type="match status" value="2"/>
</dbReference>
<evidence type="ECO:0000256" key="1">
    <source>
        <dbReference type="ARBA" id="ARBA00004141"/>
    </source>
</evidence>
<comment type="subcellular location">
    <subcellularLocation>
        <location evidence="1">Membrane</location>
        <topology evidence="1">Multi-pass membrane protein</topology>
    </subcellularLocation>
</comment>
<sequence>MEPWLALSSSFAESMMAGAVAGFVCDLTLYPLDTLKTRLQAPGGLRGSGGLVGAYRGIGITLAGSVPCSALFFSTYESAVPCVDGVVASRCDAVEARHCLVNAIAAAIGEFVAATIRTPIEALKQRRQVNSEPPAATLLWRGWSATLLRDVPFSMVQYPLYHAAKRYCCSPSKGGIVEDPSRAALCGSLTSATAAALTTPFDVAQTRVMLADGERRSTFAIMRDLARARGVSALFAGAAPRSAWMGLGGLLFLGSYEHAKVLCRGTLHGCERQNPVC</sequence>
<dbReference type="Pfam" id="PF00153">
    <property type="entry name" value="Mito_carr"/>
    <property type="match status" value="2"/>
</dbReference>
<evidence type="ECO:0000256" key="4">
    <source>
        <dbReference type="ARBA" id="ARBA00022692"/>
    </source>
</evidence>
<keyword evidence="7 8" id="KW-0472">Membrane</keyword>
<feature type="repeat" description="Solcar" evidence="8">
    <location>
        <begin position="182"/>
        <end position="262"/>
    </location>
</feature>
<dbReference type="InterPro" id="IPR018108">
    <property type="entry name" value="MCP_transmembrane"/>
</dbReference>
<organism evidence="10 11">
    <name type="scientific">Chrysophaeum taylorii</name>
    <dbReference type="NCBI Taxonomy" id="2483200"/>
    <lineage>
        <taxon>Eukaryota</taxon>
        <taxon>Sar</taxon>
        <taxon>Stramenopiles</taxon>
        <taxon>Ochrophyta</taxon>
        <taxon>Pelagophyceae</taxon>
        <taxon>Pelagomonadales</taxon>
        <taxon>Pelagomonadaceae</taxon>
        <taxon>Chrysophaeum</taxon>
    </lineage>
</organism>
<dbReference type="AlphaFoldDB" id="A0AAD7XQ57"/>
<dbReference type="PROSITE" id="PS50920">
    <property type="entry name" value="SOLCAR"/>
    <property type="match status" value="3"/>
</dbReference>
<dbReference type="GO" id="GO:0016020">
    <property type="term" value="C:membrane"/>
    <property type="evidence" value="ECO:0007669"/>
    <property type="project" value="UniProtKB-SubCell"/>
</dbReference>
<dbReference type="PANTHER" id="PTHR45667">
    <property type="entry name" value="S-ADENOSYLMETHIONINE MITOCHONDRIAL CARRIER PROTEIN"/>
    <property type="match status" value="1"/>
</dbReference>
<name>A0AAD7XQ57_9STRA</name>
<reference evidence="10" key="1">
    <citation type="submission" date="2023-01" db="EMBL/GenBank/DDBJ databases">
        <title>Metagenome sequencing of chrysophaentin producing Chrysophaeum taylorii.</title>
        <authorList>
            <person name="Davison J."/>
            <person name="Bewley C."/>
        </authorList>
    </citation>
    <scope>NUCLEOTIDE SEQUENCE</scope>
    <source>
        <strain evidence="10">NIES-1699</strain>
    </source>
</reference>
<protein>
    <recommendedName>
        <fullName evidence="12">Mitochondrial carrier protein</fullName>
    </recommendedName>
</protein>
<comment type="caution">
    <text evidence="10">The sequence shown here is derived from an EMBL/GenBank/DDBJ whole genome shotgun (WGS) entry which is preliminary data.</text>
</comment>
<keyword evidence="11" id="KW-1185">Reference proteome</keyword>
<keyword evidence="5" id="KW-0677">Repeat</keyword>
<evidence type="ECO:0000256" key="7">
    <source>
        <dbReference type="ARBA" id="ARBA00023136"/>
    </source>
</evidence>
<keyword evidence="6" id="KW-1133">Transmembrane helix</keyword>
<dbReference type="Proteomes" id="UP001230188">
    <property type="component" value="Unassembled WGS sequence"/>
</dbReference>
<dbReference type="EMBL" id="JAQMWT010000109">
    <property type="protein sequence ID" value="KAJ8610344.1"/>
    <property type="molecule type" value="Genomic_DNA"/>
</dbReference>
<evidence type="ECO:0000256" key="3">
    <source>
        <dbReference type="ARBA" id="ARBA00022448"/>
    </source>
</evidence>
<evidence type="ECO:0008006" key="12">
    <source>
        <dbReference type="Google" id="ProtNLM"/>
    </source>
</evidence>
<dbReference type="InterPro" id="IPR023395">
    <property type="entry name" value="MCP_dom_sf"/>
</dbReference>
<dbReference type="SUPFAM" id="SSF103506">
    <property type="entry name" value="Mitochondrial carrier"/>
    <property type="match status" value="1"/>
</dbReference>
<evidence type="ECO:0000313" key="10">
    <source>
        <dbReference type="EMBL" id="KAJ8610344.1"/>
    </source>
</evidence>
<evidence type="ECO:0000256" key="8">
    <source>
        <dbReference type="PROSITE-ProRule" id="PRU00282"/>
    </source>
</evidence>
<comment type="similarity">
    <text evidence="2 9">Belongs to the mitochondrial carrier (TC 2.A.29) family.</text>
</comment>
<evidence type="ECO:0000313" key="11">
    <source>
        <dbReference type="Proteomes" id="UP001230188"/>
    </source>
</evidence>
<evidence type="ECO:0000256" key="5">
    <source>
        <dbReference type="ARBA" id="ARBA00022737"/>
    </source>
</evidence>
<evidence type="ECO:0000256" key="6">
    <source>
        <dbReference type="ARBA" id="ARBA00022989"/>
    </source>
</evidence>
<feature type="repeat" description="Solcar" evidence="8">
    <location>
        <begin position="9"/>
        <end position="82"/>
    </location>
</feature>
<accession>A0AAD7XQ57</accession>
<feature type="repeat" description="Solcar" evidence="8">
    <location>
        <begin position="97"/>
        <end position="167"/>
    </location>
</feature>
<evidence type="ECO:0000256" key="2">
    <source>
        <dbReference type="ARBA" id="ARBA00006375"/>
    </source>
</evidence>
<evidence type="ECO:0000256" key="9">
    <source>
        <dbReference type="RuleBase" id="RU000488"/>
    </source>
</evidence>
<gene>
    <name evidence="10" type="ORF">CTAYLR_003858</name>
</gene>
<keyword evidence="3 9" id="KW-0813">Transport</keyword>
<keyword evidence="4 8" id="KW-0812">Transmembrane</keyword>